<dbReference type="OMA" id="YDDEWVC"/>
<name>A0A642UYZ5_DIURU</name>
<evidence type="ECO:0000313" key="2">
    <source>
        <dbReference type="EMBL" id="KAA8907194.1"/>
    </source>
</evidence>
<dbReference type="EMBL" id="SWFT01000027">
    <property type="protein sequence ID" value="KAA8907194.1"/>
    <property type="molecule type" value="Genomic_DNA"/>
</dbReference>
<feature type="transmembrane region" description="Helical" evidence="1">
    <location>
        <begin position="181"/>
        <end position="207"/>
    </location>
</feature>
<proteinExistence type="predicted"/>
<dbReference type="GO" id="GO:0000324">
    <property type="term" value="C:fungal-type vacuole"/>
    <property type="evidence" value="ECO:0007669"/>
    <property type="project" value="TreeGrafter"/>
</dbReference>
<gene>
    <name evidence="2" type="ORF">DIURU_000878</name>
</gene>
<dbReference type="PANTHER" id="PTHR36819">
    <property type="entry name" value="REGULATOR OF PHOSPHOLIPASE D SRF1"/>
    <property type="match status" value="1"/>
</dbReference>
<feature type="transmembrane region" description="Helical" evidence="1">
    <location>
        <begin position="311"/>
        <end position="332"/>
    </location>
</feature>
<dbReference type="OrthoDB" id="2589563at2759"/>
<keyword evidence="1" id="KW-0472">Membrane</keyword>
<dbReference type="InterPro" id="IPR037737">
    <property type="entry name" value="Srf1"/>
</dbReference>
<dbReference type="GeneID" id="54779531"/>
<evidence type="ECO:0000313" key="3">
    <source>
        <dbReference type="Proteomes" id="UP000449547"/>
    </source>
</evidence>
<dbReference type="VEuPathDB" id="FungiDB:DIURU_000878"/>
<dbReference type="AlphaFoldDB" id="A0A642UYZ5"/>
<dbReference type="Proteomes" id="UP000449547">
    <property type="component" value="Unassembled WGS sequence"/>
</dbReference>
<comment type="caution">
    <text evidence="2">The sequence shown here is derived from an EMBL/GenBank/DDBJ whole genome shotgun (WGS) entry which is preliminary data.</text>
</comment>
<sequence>MASPVPEEEKDSLANVRINAYSHNVQNIPPYVLDTLSSVHYKDELNNSNVNTVGPAIWHTNQPPGWAGKNDDVIPFNPYVQDDYVNRLGNNWHNLVNSVRDPQARPDYKLDENILDDRLQGTWGGDKRLKEALLGEDVYDDVESDNGNHKRRHRKPGYWLQHQNRKTFLESIQSTILYNRWLPLIFRILLVTCCCCALGMACTIFRGTKKYIEFGQEPSTIMAICVQSIALAYLLYIAYDEFTGKPLGLRNASAKLLYILLDLVFIIFSSANVSLAFNTLYDSRWVCREDVTGRVPVVTNICRRQRALTGFLVMVIFFWLVNFCLSTTRVIVKFTNASR</sequence>
<keyword evidence="1" id="KW-0812">Transmembrane</keyword>
<protein>
    <submittedName>
        <fullName evidence="2">Uncharacterized protein</fullName>
    </submittedName>
</protein>
<evidence type="ECO:0000256" key="1">
    <source>
        <dbReference type="SAM" id="Phobius"/>
    </source>
</evidence>
<feature type="transmembrane region" description="Helical" evidence="1">
    <location>
        <begin position="219"/>
        <end position="239"/>
    </location>
</feature>
<organism evidence="2 3">
    <name type="scientific">Diutina rugosa</name>
    <name type="common">Yeast</name>
    <name type="synonym">Candida rugosa</name>
    <dbReference type="NCBI Taxonomy" id="5481"/>
    <lineage>
        <taxon>Eukaryota</taxon>
        <taxon>Fungi</taxon>
        <taxon>Dikarya</taxon>
        <taxon>Ascomycota</taxon>
        <taxon>Saccharomycotina</taxon>
        <taxon>Pichiomycetes</taxon>
        <taxon>Debaryomycetaceae</taxon>
        <taxon>Diutina</taxon>
    </lineage>
</organism>
<dbReference type="PANTHER" id="PTHR36819:SF1">
    <property type="entry name" value="REGULATOR OF PHOSPHOLIPASE D SRF1"/>
    <property type="match status" value="1"/>
</dbReference>
<keyword evidence="1" id="KW-1133">Transmembrane helix</keyword>
<keyword evidence="3" id="KW-1185">Reference proteome</keyword>
<reference evidence="2 3" key="1">
    <citation type="submission" date="2019-07" db="EMBL/GenBank/DDBJ databases">
        <title>Genome assembly of two rare yeast pathogens: Diutina rugosa and Trichomonascus ciferrii.</title>
        <authorList>
            <person name="Mixao V."/>
            <person name="Saus E."/>
            <person name="Hansen A."/>
            <person name="Lass-Flor C."/>
            <person name="Gabaldon T."/>
        </authorList>
    </citation>
    <scope>NUCLEOTIDE SEQUENCE [LARGE SCALE GENOMIC DNA]</scope>
    <source>
        <strain evidence="2 3">CBS 613</strain>
    </source>
</reference>
<feature type="transmembrane region" description="Helical" evidence="1">
    <location>
        <begin position="259"/>
        <end position="281"/>
    </location>
</feature>
<accession>A0A642UYZ5</accession>
<dbReference type="GO" id="GO:0071944">
    <property type="term" value="C:cell periphery"/>
    <property type="evidence" value="ECO:0007669"/>
    <property type="project" value="TreeGrafter"/>
</dbReference>
<dbReference type="RefSeq" id="XP_034014545.1">
    <property type="nucleotide sequence ID" value="XM_034159174.1"/>
</dbReference>